<organism evidence="3 4">
    <name type="scientific">Aeromonas veronii</name>
    <dbReference type="NCBI Taxonomy" id="654"/>
    <lineage>
        <taxon>Bacteria</taxon>
        <taxon>Pseudomonadati</taxon>
        <taxon>Pseudomonadota</taxon>
        <taxon>Gammaproteobacteria</taxon>
        <taxon>Aeromonadales</taxon>
        <taxon>Aeromonadaceae</taxon>
        <taxon>Aeromonas</taxon>
    </lineage>
</organism>
<dbReference type="Pfam" id="PF13271">
    <property type="entry name" value="DUF4062"/>
    <property type="match status" value="1"/>
</dbReference>
<gene>
    <name evidence="3" type="ORF">CF123_19710</name>
</gene>
<proteinExistence type="predicted"/>
<name>A0AAX2UNY4_AERVE</name>
<dbReference type="AlphaFoldDB" id="A0AAX2UNY4"/>
<evidence type="ECO:0000313" key="4">
    <source>
        <dbReference type="Proteomes" id="UP000796104"/>
    </source>
</evidence>
<accession>A0AAX2UNY4</accession>
<reference evidence="3" key="1">
    <citation type="submission" date="2017-10" db="EMBL/GenBank/DDBJ databases">
        <authorList>
            <person name="Colston S.M."/>
            <person name="Graf J."/>
        </authorList>
    </citation>
    <scope>NUCLEOTIDE SEQUENCE</scope>
    <source>
        <strain evidence="3">BAQ071013-135</strain>
    </source>
</reference>
<dbReference type="InterPro" id="IPR025139">
    <property type="entry name" value="DUF4062"/>
</dbReference>
<evidence type="ECO:0000256" key="1">
    <source>
        <dbReference type="SAM" id="Coils"/>
    </source>
</evidence>
<evidence type="ECO:0000259" key="2">
    <source>
        <dbReference type="Pfam" id="PF13271"/>
    </source>
</evidence>
<dbReference type="RefSeq" id="WP_139495488.1">
    <property type="nucleotide sequence ID" value="NZ_CAWORL010000024.1"/>
</dbReference>
<feature type="domain" description="DUF4062" evidence="2">
    <location>
        <begin position="6"/>
        <end position="87"/>
    </location>
</feature>
<reference evidence="3" key="2">
    <citation type="journal article" date="2019" name="PLoS ONE">
        <title>Identification and characterization of putative Aeromonas spp. T3SS effectors.</title>
        <authorList>
            <person name="Rangel L.T."/>
            <person name="Marden J."/>
            <person name="Colston S."/>
            <person name="Setubal J.C."/>
            <person name="Graf J."/>
            <person name="Gogarten J.P."/>
        </authorList>
    </citation>
    <scope>NUCLEOTIDE SEQUENCE</scope>
    <source>
        <strain evidence="3">BAQ071013-135</strain>
    </source>
</reference>
<evidence type="ECO:0000313" key="3">
    <source>
        <dbReference type="EMBL" id="TND51437.1"/>
    </source>
</evidence>
<dbReference type="EMBL" id="PDXJ01000030">
    <property type="protein sequence ID" value="TND51437.1"/>
    <property type="molecule type" value="Genomic_DNA"/>
</dbReference>
<dbReference type="Proteomes" id="UP000796104">
    <property type="component" value="Unassembled WGS sequence"/>
</dbReference>
<comment type="caution">
    <text evidence="3">The sequence shown here is derived from an EMBL/GenBank/DDBJ whole genome shotgun (WGS) entry which is preliminary data.</text>
</comment>
<sequence length="332" mass="37842">MNKRYQVFVSSTFVDLKDERQKVLQTLMEMDCIPAGMELFPAADEEQWEFIKKVIDDCDYYLLIIGGRYGSIADDGISYTEKEFDYAVSKNIKVIALLHNEPDSLPREKTELDPNNYAKLIQFKNKVRNGRLVRFWESSSQLPGEVALSLNKTIKMYPAIGWVRANASASPELLLELNDLRKQNEELKNLVSTSNLSSPAICVSDLADFDSKVTLNGTFILNKMSMYLDTEHLSWTTEITWSDLYALVSPFISDKPRESKVSEFIAEHISSVDKNRSGLSDLVLNQQDLFTIRIQLLALGLIDVDTSIPDKTMWSLTEQGIFKMIQSRIIKK</sequence>
<protein>
    <recommendedName>
        <fullName evidence="2">DUF4062 domain-containing protein</fullName>
    </recommendedName>
</protein>
<feature type="coiled-coil region" evidence="1">
    <location>
        <begin position="170"/>
        <end position="197"/>
    </location>
</feature>
<keyword evidence="1" id="KW-0175">Coiled coil</keyword>